<keyword evidence="1" id="KW-1133">Transmembrane helix</keyword>
<evidence type="ECO:0000313" key="2">
    <source>
        <dbReference type="EMBL" id="QGX97698.1"/>
    </source>
</evidence>
<organism evidence="2 3">
    <name type="scientific">Roseovarius faecimaris</name>
    <dbReference type="NCBI Taxonomy" id="2494550"/>
    <lineage>
        <taxon>Bacteria</taxon>
        <taxon>Pseudomonadati</taxon>
        <taxon>Pseudomonadota</taxon>
        <taxon>Alphaproteobacteria</taxon>
        <taxon>Rhodobacterales</taxon>
        <taxon>Roseobacteraceae</taxon>
        <taxon>Roseovarius</taxon>
    </lineage>
</organism>
<sequence>MTEPPKPSLWRVIPAFILDLFSSFFVFGYLIALVTGDTTEGGFELNGAPAIVLFALVIAYMVLMPRYGGRLWQRIFKAR</sequence>
<protein>
    <recommendedName>
        <fullName evidence="4">RDD family protein</fullName>
    </recommendedName>
</protein>
<keyword evidence="1" id="KW-0812">Transmembrane</keyword>
<dbReference type="EMBL" id="CP034348">
    <property type="protein sequence ID" value="QGX97698.1"/>
    <property type="molecule type" value="Genomic_DNA"/>
</dbReference>
<gene>
    <name evidence="2" type="ORF">EI983_05140</name>
</gene>
<dbReference type="RefSeq" id="WP_157706331.1">
    <property type="nucleotide sequence ID" value="NZ_CP034348.1"/>
</dbReference>
<dbReference type="Proteomes" id="UP000428330">
    <property type="component" value="Chromosome"/>
</dbReference>
<dbReference type="OrthoDB" id="7745564at2"/>
<proteinExistence type="predicted"/>
<accession>A0A6I6IYL7</accession>
<feature type="transmembrane region" description="Helical" evidence="1">
    <location>
        <begin position="47"/>
        <end position="67"/>
    </location>
</feature>
<dbReference type="AlphaFoldDB" id="A0A6I6IYL7"/>
<name>A0A6I6IYL7_9RHOB</name>
<evidence type="ECO:0000256" key="1">
    <source>
        <dbReference type="SAM" id="Phobius"/>
    </source>
</evidence>
<reference evidence="3" key="1">
    <citation type="submission" date="2018-12" db="EMBL/GenBank/DDBJ databases">
        <title>Complete genome sequence of Roseovarius sp. MME-070.</title>
        <authorList>
            <person name="Nam Y.-D."/>
            <person name="Kang J."/>
            <person name="Chung W.-H."/>
            <person name="Park Y.S."/>
        </authorList>
    </citation>
    <scope>NUCLEOTIDE SEQUENCE [LARGE SCALE GENOMIC DNA]</scope>
    <source>
        <strain evidence="3">MME-070</strain>
    </source>
</reference>
<keyword evidence="3" id="KW-1185">Reference proteome</keyword>
<evidence type="ECO:0000313" key="3">
    <source>
        <dbReference type="Proteomes" id="UP000428330"/>
    </source>
</evidence>
<evidence type="ECO:0008006" key="4">
    <source>
        <dbReference type="Google" id="ProtNLM"/>
    </source>
</evidence>
<feature type="transmembrane region" description="Helical" evidence="1">
    <location>
        <begin position="12"/>
        <end position="35"/>
    </location>
</feature>
<keyword evidence="1" id="KW-0472">Membrane</keyword>
<dbReference type="KEGG" id="rom:EI983_05140"/>